<dbReference type="PROSITE" id="PS50297">
    <property type="entry name" value="ANK_REP_REGION"/>
    <property type="match status" value="2"/>
</dbReference>
<evidence type="ECO:0000256" key="8">
    <source>
        <dbReference type="PROSITE-ProRule" id="PRU00023"/>
    </source>
</evidence>
<reference evidence="11 12" key="1">
    <citation type="journal article" date="2023" name="Science">
        <title>Elucidation of the pathway for biosynthesis of saponin adjuvants from the soapbark tree.</title>
        <authorList>
            <person name="Reed J."/>
            <person name="Orme A."/>
            <person name="El-Demerdash A."/>
            <person name="Owen C."/>
            <person name="Martin L.B.B."/>
            <person name="Misra R.C."/>
            <person name="Kikuchi S."/>
            <person name="Rejzek M."/>
            <person name="Martin A.C."/>
            <person name="Harkess A."/>
            <person name="Leebens-Mack J."/>
            <person name="Louveau T."/>
            <person name="Stephenson M.J."/>
            <person name="Osbourn A."/>
        </authorList>
    </citation>
    <scope>NUCLEOTIDE SEQUENCE [LARGE SCALE GENOMIC DNA]</scope>
    <source>
        <strain evidence="11">S10</strain>
    </source>
</reference>
<evidence type="ECO:0000256" key="3">
    <source>
        <dbReference type="ARBA" id="ARBA00022692"/>
    </source>
</evidence>
<dbReference type="KEGG" id="qsa:O6P43_000712"/>
<comment type="subcellular location">
    <subcellularLocation>
        <location evidence="2">Cell membrane</location>
        <topology evidence="2">Peripheral membrane protein</topology>
        <orientation evidence="2">Cytoplasmic side</orientation>
    </subcellularLocation>
    <subcellularLocation>
        <location evidence="1">Membrane</location>
        <topology evidence="1">Multi-pass membrane protein</topology>
    </subcellularLocation>
</comment>
<dbReference type="PANTHER" id="PTHR24186:SF46">
    <property type="entry name" value="PROTEIN ACCELERATED CELL DEATH 6-LIKE"/>
    <property type="match status" value="1"/>
</dbReference>
<evidence type="ECO:0000256" key="4">
    <source>
        <dbReference type="ARBA" id="ARBA00022737"/>
    </source>
</evidence>
<dbReference type="Gene3D" id="1.25.40.20">
    <property type="entry name" value="Ankyrin repeat-containing domain"/>
    <property type="match status" value="1"/>
</dbReference>
<feature type="repeat" description="ANK" evidence="8">
    <location>
        <begin position="129"/>
        <end position="162"/>
    </location>
</feature>
<dbReference type="AlphaFoldDB" id="A0AAD7QH80"/>
<dbReference type="InterPro" id="IPR036770">
    <property type="entry name" value="Ankyrin_rpt-contain_sf"/>
</dbReference>
<dbReference type="Proteomes" id="UP001163823">
    <property type="component" value="Chromosome 1"/>
</dbReference>
<comment type="caution">
    <text evidence="11">The sequence shown here is derived from an EMBL/GenBank/DDBJ whole genome shotgun (WGS) entry which is preliminary data.</text>
</comment>
<dbReference type="EMBL" id="JARAOO010000001">
    <property type="protein sequence ID" value="KAJ7981450.1"/>
    <property type="molecule type" value="Genomic_DNA"/>
</dbReference>
<organism evidence="11 12">
    <name type="scientific">Quillaja saponaria</name>
    <name type="common">Soap bark tree</name>
    <dbReference type="NCBI Taxonomy" id="32244"/>
    <lineage>
        <taxon>Eukaryota</taxon>
        <taxon>Viridiplantae</taxon>
        <taxon>Streptophyta</taxon>
        <taxon>Embryophyta</taxon>
        <taxon>Tracheophyta</taxon>
        <taxon>Spermatophyta</taxon>
        <taxon>Magnoliopsida</taxon>
        <taxon>eudicotyledons</taxon>
        <taxon>Gunneridae</taxon>
        <taxon>Pentapetalae</taxon>
        <taxon>rosids</taxon>
        <taxon>fabids</taxon>
        <taxon>Fabales</taxon>
        <taxon>Quillajaceae</taxon>
        <taxon>Quillaja</taxon>
    </lineage>
</organism>
<keyword evidence="5 9" id="KW-1133">Transmembrane helix</keyword>
<dbReference type="SMART" id="SM00248">
    <property type="entry name" value="ANK"/>
    <property type="match status" value="4"/>
</dbReference>
<evidence type="ECO:0000259" key="10">
    <source>
        <dbReference type="Pfam" id="PF13962"/>
    </source>
</evidence>
<evidence type="ECO:0000256" key="2">
    <source>
        <dbReference type="ARBA" id="ARBA00004413"/>
    </source>
</evidence>
<dbReference type="PROSITE" id="PS50088">
    <property type="entry name" value="ANK_REPEAT"/>
    <property type="match status" value="3"/>
</dbReference>
<feature type="transmembrane region" description="Helical" evidence="9">
    <location>
        <begin position="219"/>
        <end position="241"/>
    </location>
</feature>
<evidence type="ECO:0000256" key="7">
    <source>
        <dbReference type="ARBA" id="ARBA00023136"/>
    </source>
</evidence>
<evidence type="ECO:0000256" key="6">
    <source>
        <dbReference type="ARBA" id="ARBA00023043"/>
    </source>
</evidence>
<evidence type="ECO:0000256" key="5">
    <source>
        <dbReference type="ARBA" id="ARBA00022989"/>
    </source>
</evidence>
<feature type="transmembrane region" description="Helical" evidence="9">
    <location>
        <begin position="261"/>
        <end position="286"/>
    </location>
</feature>
<feature type="domain" description="PGG" evidence="10">
    <location>
        <begin position="211"/>
        <end position="323"/>
    </location>
</feature>
<dbReference type="PANTHER" id="PTHR24186">
    <property type="entry name" value="PROTEIN PHOSPHATASE 1 REGULATORY SUBUNIT"/>
    <property type="match status" value="1"/>
</dbReference>
<dbReference type="Pfam" id="PF12796">
    <property type="entry name" value="Ank_2"/>
    <property type="match status" value="2"/>
</dbReference>
<protein>
    <submittedName>
        <fullName evidence="11">Ankyrin repeat family protein</fullName>
    </submittedName>
</protein>
<dbReference type="Pfam" id="PF13962">
    <property type="entry name" value="PGG"/>
    <property type="match status" value="1"/>
</dbReference>
<dbReference type="InterPro" id="IPR026961">
    <property type="entry name" value="PGG_dom"/>
</dbReference>
<sequence length="364" mass="39825">MMKLILQNGPAELIILRDQEGNTPIHFAAFTGDVDAVSMLLEKFPQCALEKNKKGQLPIHVACENDKVQVVNRMLKGDGGQEALDPNDLLNSEGQNILHVAAKNGKDKVVKYILSKQNLEELLNDQDINGNTPLHLAAQNLHLVVLLSLTNHREVNVMLTNNKGMTARGVALLQTPTLRQDISVSLLRSAGTLKGPKAKEIIQNRPRDTKRIYKRSETLMLVTILVATVTFAAGFTVPGSVNSSDDKEHPRGLATLVNRKIFQVFQISNTVSMFSSTVGSFILLWAQLGGDYNSAKTAFTAGLCFTGLALVTMYVAFMAAVHLVISNLVWLGYAVLIRTFGQKGPSSKKFGQNGKFFTIIVKRG</sequence>
<evidence type="ECO:0000313" key="12">
    <source>
        <dbReference type="Proteomes" id="UP001163823"/>
    </source>
</evidence>
<name>A0AAD7QH80_QUISA</name>
<keyword evidence="6 8" id="KW-0040">ANK repeat</keyword>
<keyword evidence="12" id="KW-1185">Reference proteome</keyword>
<keyword evidence="4" id="KW-0677">Repeat</keyword>
<evidence type="ECO:0000256" key="9">
    <source>
        <dbReference type="SAM" id="Phobius"/>
    </source>
</evidence>
<keyword evidence="7 9" id="KW-0472">Membrane</keyword>
<feature type="repeat" description="ANK" evidence="8">
    <location>
        <begin position="20"/>
        <end position="43"/>
    </location>
</feature>
<feature type="repeat" description="ANK" evidence="8">
    <location>
        <begin position="93"/>
        <end position="116"/>
    </location>
</feature>
<evidence type="ECO:0000313" key="11">
    <source>
        <dbReference type="EMBL" id="KAJ7981450.1"/>
    </source>
</evidence>
<accession>A0AAD7QH80</accession>
<keyword evidence="3 9" id="KW-0812">Transmembrane</keyword>
<dbReference type="InterPro" id="IPR002110">
    <property type="entry name" value="Ankyrin_rpt"/>
</dbReference>
<evidence type="ECO:0000256" key="1">
    <source>
        <dbReference type="ARBA" id="ARBA00004141"/>
    </source>
</evidence>
<dbReference type="GO" id="GO:0005886">
    <property type="term" value="C:plasma membrane"/>
    <property type="evidence" value="ECO:0007669"/>
    <property type="project" value="UniProtKB-SubCell"/>
</dbReference>
<gene>
    <name evidence="11" type="ORF">O6P43_000712</name>
</gene>
<proteinExistence type="predicted"/>
<dbReference type="SUPFAM" id="SSF48403">
    <property type="entry name" value="Ankyrin repeat"/>
    <property type="match status" value="1"/>
</dbReference>